<name>A0A8K1G6X8_9PASS</name>
<gene>
    <name evidence="1" type="ORF">HGM15179_014361</name>
</gene>
<dbReference type="EMBL" id="SWJQ01000570">
    <property type="protein sequence ID" value="TRZ12713.1"/>
    <property type="molecule type" value="Genomic_DNA"/>
</dbReference>
<comment type="caution">
    <text evidence="1">The sequence shown here is derived from an EMBL/GenBank/DDBJ whole genome shotgun (WGS) entry which is preliminary data.</text>
</comment>
<protein>
    <submittedName>
        <fullName evidence="1">Uncharacterized protein</fullName>
    </submittedName>
</protein>
<reference evidence="1" key="1">
    <citation type="submission" date="2019-04" db="EMBL/GenBank/DDBJ databases">
        <title>Genome assembly of Zosterops borbonicus 15179.</title>
        <authorList>
            <person name="Leroy T."/>
            <person name="Anselmetti Y."/>
            <person name="Tilak M.-K."/>
            <person name="Nabholz B."/>
        </authorList>
    </citation>
    <scope>NUCLEOTIDE SEQUENCE</scope>
    <source>
        <strain evidence="1">HGM_15179</strain>
        <tissue evidence="1">Muscle</tissue>
    </source>
</reference>
<evidence type="ECO:0000313" key="1">
    <source>
        <dbReference type="EMBL" id="TRZ12713.1"/>
    </source>
</evidence>
<accession>A0A8K1G6X8</accession>
<sequence>MEQLREHLDLEHLDLQHHFGSRRGTNLHAKQQEREGRLDISSQGEVDEVVPLADVLAQDARGWMGATLRFTCAVLQAEQGGCCFIVTQHNFSFFVSLQVLLLPQVCQGIEGVGELALGQVAHSTLTFVLTLFQMQMELINGRVAPSREAKLGLCSQGEVDEAVPLADVLAQDARGRVDGCNIKVLLLP</sequence>
<keyword evidence="2" id="KW-1185">Reference proteome</keyword>
<dbReference type="AlphaFoldDB" id="A0A8K1G6X8"/>
<dbReference type="Proteomes" id="UP000796761">
    <property type="component" value="Unassembled WGS sequence"/>
</dbReference>
<evidence type="ECO:0000313" key="2">
    <source>
        <dbReference type="Proteomes" id="UP000796761"/>
    </source>
</evidence>
<proteinExistence type="predicted"/>
<organism evidence="1 2">
    <name type="scientific">Zosterops borbonicus</name>
    <dbReference type="NCBI Taxonomy" id="364589"/>
    <lineage>
        <taxon>Eukaryota</taxon>
        <taxon>Metazoa</taxon>
        <taxon>Chordata</taxon>
        <taxon>Craniata</taxon>
        <taxon>Vertebrata</taxon>
        <taxon>Euteleostomi</taxon>
        <taxon>Archelosauria</taxon>
        <taxon>Archosauria</taxon>
        <taxon>Dinosauria</taxon>
        <taxon>Saurischia</taxon>
        <taxon>Theropoda</taxon>
        <taxon>Coelurosauria</taxon>
        <taxon>Aves</taxon>
        <taxon>Neognathae</taxon>
        <taxon>Neoaves</taxon>
        <taxon>Telluraves</taxon>
        <taxon>Australaves</taxon>
        <taxon>Passeriformes</taxon>
        <taxon>Sylvioidea</taxon>
        <taxon>Zosteropidae</taxon>
        <taxon>Zosterops</taxon>
    </lineage>
</organism>